<feature type="transmembrane region" description="Helical" evidence="8">
    <location>
        <begin position="171"/>
        <end position="189"/>
    </location>
</feature>
<evidence type="ECO:0000313" key="10">
    <source>
        <dbReference type="Proteomes" id="UP000552709"/>
    </source>
</evidence>
<feature type="transmembrane region" description="Helical" evidence="8">
    <location>
        <begin position="209"/>
        <end position="227"/>
    </location>
</feature>
<feature type="transmembrane region" description="Helical" evidence="8">
    <location>
        <begin position="135"/>
        <end position="159"/>
    </location>
</feature>
<evidence type="ECO:0000256" key="2">
    <source>
        <dbReference type="ARBA" id="ARBA00010735"/>
    </source>
</evidence>
<proteinExistence type="inferred from homology"/>
<accession>A0A7W8JTD8</accession>
<keyword evidence="7 8" id="KW-0472">Membrane</keyword>
<dbReference type="Proteomes" id="UP000552709">
    <property type="component" value="Unassembled WGS sequence"/>
</dbReference>
<evidence type="ECO:0000256" key="8">
    <source>
        <dbReference type="SAM" id="Phobius"/>
    </source>
</evidence>
<evidence type="ECO:0000256" key="5">
    <source>
        <dbReference type="ARBA" id="ARBA00022692"/>
    </source>
</evidence>
<keyword evidence="4" id="KW-1003">Cell membrane</keyword>
<dbReference type="PANTHER" id="PTHR34979:SF1">
    <property type="entry name" value="INNER MEMBRANE PROTEIN YGAZ"/>
    <property type="match status" value="1"/>
</dbReference>
<gene>
    <name evidence="9" type="ORF">HNQ08_001990</name>
</gene>
<evidence type="ECO:0000256" key="1">
    <source>
        <dbReference type="ARBA" id="ARBA00004651"/>
    </source>
</evidence>
<dbReference type="EMBL" id="JACHFL010000004">
    <property type="protein sequence ID" value="MBB5362892.1"/>
    <property type="molecule type" value="Genomic_DNA"/>
</dbReference>
<dbReference type="RefSeq" id="WP_184130751.1">
    <property type="nucleotide sequence ID" value="NZ_JACHFL010000004.1"/>
</dbReference>
<evidence type="ECO:0000256" key="6">
    <source>
        <dbReference type="ARBA" id="ARBA00022989"/>
    </source>
</evidence>
<comment type="subcellular location">
    <subcellularLocation>
        <location evidence="1">Cell membrane</location>
        <topology evidence="1">Multi-pass membrane protein</topology>
    </subcellularLocation>
</comment>
<comment type="similarity">
    <text evidence="2">Belongs to the AzlC family.</text>
</comment>
<dbReference type="GO" id="GO:1903785">
    <property type="term" value="P:L-valine transmembrane transport"/>
    <property type="evidence" value="ECO:0007669"/>
    <property type="project" value="TreeGrafter"/>
</dbReference>
<evidence type="ECO:0000313" key="9">
    <source>
        <dbReference type="EMBL" id="MBB5362892.1"/>
    </source>
</evidence>
<evidence type="ECO:0000256" key="7">
    <source>
        <dbReference type="ARBA" id="ARBA00023136"/>
    </source>
</evidence>
<comment type="caution">
    <text evidence="9">The sequence shown here is derived from an EMBL/GenBank/DDBJ whole genome shotgun (WGS) entry which is preliminary data.</text>
</comment>
<name>A0A7W8JTD8_9DEIO</name>
<keyword evidence="3" id="KW-0813">Transport</keyword>
<sequence length="235" mass="24787">MTALSALSSRLPPAFWRGVRAFVPLIPGVLPFGMVAGIAAVQAGFTPLQSIAFSLIGYAGSAQLIASQLFASHTPTLLIVLATLIVNLRFAMYSASIQPLFGGVPPARRWPLAYGLTDQSYAVVLGRPATETNAVAYYAGAAMPMWLTWQMGTAVGALLGARIPASWPLDFAVPLSFIALLAPVLRSRPQMFAAVVSALVAVAAHDLPFRLNLILGALCGIAAGLFAQRRLSRKL</sequence>
<dbReference type="PANTHER" id="PTHR34979">
    <property type="entry name" value="INNER MEMBRANE PROTEIN YGAZ"/>
    <property type="match status" value="1"/>
</dbReference>
<keyword evidence="10" id="KW-1185">Reference proteome</keyword>
<dbReference type="AlphaFoldDB" id="A0A7W8JTD8"/>
<feature type="transmembrane region" description="Helical" evidence="8">
    <location>
        <begin position="77"/>
        <end position="101"/>
    </location>
</feature>
<dbReference type="GO" id="GO:0005886">
    <property type="term" value="C:plasma membrane"/>
    <property type="evidence" value="ECO:0007669"/>
    <property type="project" value="UniProtKB-SubCell"/>
</dbReference>
<dbReference type="InterPro" id="IPR011606">
    <property type="entry name" value="Brnchd-chn_aa_trnsp_permease"/>
</dbReference>
<keyword evidence="6 8" id="KW-1133">Transmembrane helix</keyword>
<reference evidence="9 10" key="1">
    <citation type="submission" date="2020-08" db="EMBL/GenBank/DDBJ databases">
        <title>Genomic Encyclopedia of Type Strains, Phase IV (KMG-IV): sequencing the most valuable type-strain genomes for metagenomic binning, comparative biology and taxonomic classification.</title>
        <authorList>
            <person name="Goeker M."/>
        </authorList>
    </citation>
    <scope>NUCLEOTIDE SEQUENCE [LARGE SCALE GENOMIC DNA]</scope>
    <source>
        <strain evidence="9 10">DSM 27939</strain>
    </source>
</reference>
<organism evidence="9 10">
    <name type="scientific">Deinococcus humi</name>
    <dbReference type="NCBI Taxonomy" id="662880"/>
    <lineage>
        <taxon>Bacteria</taxon>
        <taxon>Thermotogati</taxon>
        <taxon>Deinococcota</taxon>
        <taxon>Deinococci</taxon>
        <taxon>Deinococcales</taxon>
        <taxon>Deinococcaceae</taxon>
        <taxon>Deinococcus</taxon>
    </lineage>
</organism>
<feature type="transmembrane region" description="Helical" evidence="8">
    <location>
        <begin position="21"/>
        <end position="45"/>
    </location>
</feature>
<keyword evidence="5 8" id="KW-0812">Transmembrane</keyword>
<evidence type="ECO:0000256" key="4">
    <source>
        <dbReference type="ARBA" id="ARBA00022475"/>
    </source>
</evidence>
<protein>
    <submittedName>
        <fullName evidence="9">4-azaleucine resistance transporter AzlC</fullName>
    </submittedName>
</protein>
<evidence type="ECO:0000256" key="3">
    <source>
        <dbReference type="ARBA" id="ARBA00022448"/>
    </source>
</evidence>
<dbReference type="Pfam" id="PF03591">
    <property type="entry name" value="AzlC"/>
    <property type="match status" value="1"/>
</dbReference>